<feature type="signal peptide" evidence="1">
    <location>
        <begin position="1"/>
        <end position="18"/>
    </location>
</feature>
<evidence type="ECO:0008006" key="3">
    <source>
        <dbReference type="Google" id="ProtNLM"/>
    </source>
</evidence>
<organism evidence="2">
    <name type="scientific">Amphora coffeiformis</name>
    <dbReference type="NCBI Taxonomy" id="265554"/>
    <lineage>
        <taxon>Eukaryota</taxon>
        <taxon>Sar</taxon>
        <taxon>Stramenopiles</taxon>
        <taxon>Ochrophyta</taxon>
        <taxon>Bacillariophyta</taxon>
        <taxon>Bacillariophyceae</taxon>
        <taxon>Bacillariophycidae</taxon>
        <taxon>Thalassiophysales</taxon>
        <taxon>Catenulaceae</taxon>
        <taxon>Amphora</taxon>
    </lineage>
</organism>
<evidence type="ECO:0000256" key="1">
    <source>
        <dbReference type="SAM" id="SignalP"/>
    </source>
</evidence>
<reference evidence="2" key="1">
    <citation type="submission" date="2021-01" db="EMBL/GenBank/DDBJ databases">
        <authorList>
            <person name="Corre E."/>
            <person name="Pelletier E."/>
            <person name="Niang G."/>
            <person name="Scheremetjew M."/>
            <person name="Finn R."/>
            <person name="Kale V."/>
            <person name="Holt S."/>
            <person name="Cochrane G."/>
            <person name="Meng A."/>
            <person name="Brown T."/>
            <person name="Cohen L."/>
        </authorList>
    </citation>
    <scope>NUCLEOTIDE SEQUENCE</scope>
    <source>
        <strain evidence="2">CCMP127</strain>
    </source>
</reference>
<evidence type="ECO:0000313" key="2">
    <source>
        <dbReference type="EMBL" id="CAE0412047.1"/>
    </source>
</evidence>
<protein>
    <recommendedName>
        <fullName evidence="3">Subtilisin</fullName>
    </recommendedName>
</protein>
<dbReference type="EMBL" id="HBIM01011220">
    <property type="protein sequence ID" value="CAE0412047.1"/>
    <property type="molecule type" value="Transcribed_RNA"/>
</dbReference>
<dbReference type="AlphaFoldDB" id="A0A7S3L644"/>
<feature type="chain" id="PRO_5030868998" description="Subtilisin" evidence="1">
    <location>
        <begin position="19"/>
        <end position="245"/>
    </location>
</feature>
<accession>A0A7S3L644</accession>
<name>A0A7S3L644_9STRA</name>
<proteinExistence type="predicted"/>
<sequence>MVQRLLLFVLSLPVAAVAFSTSTNTPTTNIFEYLKWDGATPDFDVLGKTKEYTSVFERTGKGPGPEWYDDDYVLRGGVIGPINLKDLREAQGGFDLAAAFPDLKVITFGHTIDPENPFRCFYFQKWRGTHTGTLLAGKQAYDATGNYCETPVSMFTAVWTPGGKIIYEQVGSPIDRFEGTTKGKAAVFGLLHTAGLDLPGNPGSTKLRLLQRLGHLLGVGGRSYSKEEDIPAWWTSKSRGADPTD</sequence>
<gene>
    <name evidence="2" type="ORF">ACOF00016_LOCUS9324</name>
</gene>
<keyword evidence="1" id="KW-0732">Signal</keyword>